<dbReference type="EMBL" id="JAAFYZ010000405">
    <property type="protein sequence ID" value="MBS2554578.1"/>
    <property type="molecule type" value="Genomic_DNA"/>
</dbReference>
<feature type="domain" description="HTH cro/C1-type" evidence="2">
    <location>
        <begin position="20"/>
        <end position="74"/>
    </location>
</feature>
<dbReference type="SUPFAM" id="SSF47413">
    <property type="entry name" value="lambda repressor-like DNA-binding domains"/>
    <property type="match status" value="2"/>
</dbReference>
<keyword evidence="4" id="KW-1185">Reference proteome</keyword>
<dbReference type="InterPro" id="IPR010982">
    <property type="entry name" value="Lambda_DNA-bd_dom_sf"/>
</dbReference>
<evidence type="ECO:0000313" key="3">
    <source>
        <dbReference type="EMBL" id="MBS2554578.1"/>
    </source>
</evidence>
<feature type="domain" description="HTH cro/C1-type" evidence="2">
    <location>
        <begin position="103"/>
        <end position="138"/>
    </location>
</feature>
<proteinExistence type="predicted"/>
<name>A0ABS5L8B3_9ACTN</name>
<dbReference type="RefSeq" id="WP_212022172.1">
    <property type="nucleotide sequence ID" value="NZ_JAAFYZ010000405.1"/>
</dbReference>
<evidence type="ECO:0000259" key="2">
    <source>
        <dbReference type="PROSITE" id="PS50943"/>
    </source>
</evidence>
<dbReference type="CDD" id="cd00093">
    <property type="entry name" value="HTH_XRE"/>
    <property type="match status" value="2"/>
</dbReference>
<keyword evidence="1" id="KW-0238">DNA-binding</keyword>
<evidence type="ECO:0000313" key="4">
    <source>
        <dbReference type="Proteomes" id="UP000730482"/>
    </source>
</evidence>
<gene>
    <name evidence="3" type="ORF">KGQ19_47765</name>
</gene>
<accession>A0ABS5L8B3</accession>
<evidence type="ECO:0000256" key="1">
    <source>
        <dbReference type="ARBA" id="ARBA00023125"/>
    </source>
</evidence>
<dbReference type="PROSITE" id="PS50943">
    <property type="entry name" value="HTH_CROC1"/>
    <property type="match status" value="2"/>
</dbReference>
<dbReference type="Proteomes" id="UP000730482">
    <property type="component" value="Unassembled WGS sequence"/>
</dbReference>
<dbReference type="PANTHER" id="PTHR46558:SF11">
    <property type="entry name" value="HTH-TYPE TRANSCRIPTIONAL REGULATOR XRE"/>
    <property type="match status" value="1"/>
</dbReference>
<dbReference type="PANTHER" id="PTHR46558">
    <property type="entry name" value="TRACRIPTIONAL REGULATORY PROTEIN-RELATED-RELATED"/>
    <property type="match status" value="1"/>
</dbReference>
<organism evidence="3 4">
    <name type="scientific">Catenulispora pinistramenti</name>
    <dbReference type="NCBI Taxonomy" id="2705254"/>
    <lineage>
        <taxon>Bacteria</taxon>
        <taxon>Bacillati</taxon>
        <taxon>Actinomycetota</taxon>
        <taxon>Actinomycetes</taxon>
        <taxon>Catenulisporales</taxon>
        <taxon>Catenulisporaceae</taxon>
        <taxon>Catenulispora</taxon>
    </lineage>
</organism>
<dbReference type="Pfam" id="PF01381">
    <property type="entry name" value="HTH_3"/>
    <property type="match status" value="2"/>
</dbReference>
<protein>
    <submittedName>
        <fullName evidence="3">Transcriptional regulator</fullName>
    </submittedName>
</protein>
<reference evidence="3 4" key="1">
    <citation type="submission" date="2020-02" db="EMBL/GenBank/DDBJ databases">
        <title>Acidophilic actinobacteria isolated from forest soil.</title>
        <authorList>
            <person name="Golinska P."/>
        </authorList>
    </citation>
    <scope>NUCLEOTIDE SEQUENCE [LARGE SCALE GENOMIC DNA]</scope>
    <source>
        <strain evidence="3 4">NL8</strain>
    </source>
</reference>
<dbReference type="Gene3D" id="1.10.260.40">
    <property type="entry name" value="lambda repressor-like DNA-binding domains"/>
    <property type="match status" value="2"/>
</dbReference>
<dbReference type="SMART" id="SM00530">
    <property type="entry name" value="HTH_XRE"/>
    <property type="match status" value="2"/>
</dbReference>
<sequence length="180" mass="20294">MRLHVDFAAERNYAGIFGRLRSERLAAGLSQSTVASWFSIRARAVSEWETGAVQPTLDHLILLSGELGWRLVIVDRRGVSRGPQQRPGESWVVFERRRLATPLKSRRLAWGLTQGELGQRVGVSRETIQRWEVARTSPRPMGLIVWAQKTNYCLGLRPMGAAERRVVPVRLSGSLRVPKT</sequence>
<dbReference type="InterPro" id="IPR001387">
    <property type="entry name" value="Cro/C1-type_HTH"/>
</dbReference>
<comment type="caution">
    <text evidence="3">The sequence shown here is derived from an EMBL/GenBank/DDBJ whole genome shotgun (WGS) entry which is preliminary data.</text>
</comment>